<sequence length="171" mass="20365">MLFLRLDSIKNFKIFNVKFSPPSDLFPSELKLEFKKYEKFLRHYKSVSIKVKRLYSTKTTNFTHQAECTLVLNSNTYQNLTNNLSFNRENAFADFTQVFHLNLHIKEKKNNLTKESWIKVALERTDLDDEAYRVVRVWTDENKRNNQQRTKRSSKTKLVVESCVLIDFAMI</sequence>
<dbReference type="EMBL" id="REGN01013116">
    <property type="protein sequence ID" value="RMZ94350.1"/>
    <property type="molecule type" value="Genomic_DNA"/>
</dbReference>
<gene>
    <name evidence="1" type="ORF">BpHYR1_030655</name>
</gene>
<keyword evidence="2" id="KW-1185">Reference proteome</keyword>
<evidence type="ECO:0000313" key="1">
    <source>
        <dbReference type="EMBL" id="RMZ94350.1"/>
    </source>
</evidence>
<proteinExistence type="predicted"/>
<protein>
    <submittedName>
        <fullName evidence="1">Uncharacterized protein</fullName>
    </submittedName>
</protein>
<evidence type="ECO:0000313" key="2">
    <source>
        <dbReference type="Proteomes" id="UP000276133"/>
    </source>
</evidence>
<name>A0A3M7P6A4_BRAPC</name>
<comment type="caution">
    <text evidence="1">The sequence shown here is derived from an EMBL/GenBank/DDBJ whole genome shotgun (WGS) entry which is preliminary data.</text>
</comment>
<accession>A0A3M7P6A4</accession>
<dbReference type="AlphaFoldDB" id="A0A3M7P6A4"/>
<reference evidence="1 2" key="1">
    <citation type="journal article" date="2018" name="Sci. Rep.">
        <title>Genomic signatures of local adaptation to the degree of environmental predictability in rotifers.</title>
        <authorList>
            <person name="Franch-Gras L."/>
            <person name="Hahn C."/>
            <person name="Garcia-Roger E.M."/>
            <person name="Carmona M.J."/>
            <person name="Serra M."/>
            <person name="Gomez A."/>
        </authorList>
    </citation>
    <scope>NUCLEOTIDE SEQUENCE [LARGE SCALE GENOMIC DNA]</scope>
    <source>
        <strain evidence="1">HYR1</strain>
    </source>
</reference>
<dbReference type="Proteomes" id="UP000276133">
    <property type="component" value="Unassembled WGS sequence"/>
</dbReference>
<organism evidence="1 2">
    <name type="scientific">Brachionus plicatilis</name>
    <name type="common">Marine rotifer</name>
    <name type="synonym">Brachionus muelleri</name>
    <dbReference type="NCBI Taxonomy" id="10195"/>
    <lineage>
        <taxon>Eukaryota</taxon>
        <taxon>Metazoa</taxon>
        <taxon>Spiralia</taxon>
        <taxon>Gnathifera</taxon>
        <taxon>Rotifera</taxon>
        <taxon>Eurotatoria</taxon>
        <taxon>Monogononta</taxon>
        <taxon>Pseudotrocha</taxon>
        <taxon>Ploima</taxon>
        <taxon>Brachionidae</taxon>
        <taxon>Brachionus</taxon>
    </lineage>
</organism>